<evidence type="ECO:0000256" key="1">
    <source>
        <dbReference type="ARBA" id="ARBA00004141"/>
    </source>
</evidence>
<accession>A0AAD5SWM4</accession>
<dbReference type="InterPro" id="IPR020846">
    <property type="entry name" value="MFS_dom"/>
</dbReference>
<dbReference type="Gene3D" id="1.20.1250.20">
    <property type="entry name" value="MFS general substrate transporter like domains"/>
    <property type="match status" value="2"/>
</dbReference>
<dbReference type="InterPro" id="IPR050327">
    <property type="entry name" value="Proton-linked_MCT"/>
</dbReference>
<feature type="transmembrane region" description="Helical" evidence="3">
    <location>
        <begin position="449"/>
        <end position="471"/>
    </location>
</feature>
<keyword evidence="3" id="KW-0472">Membrane</keyword>
<dbReference type="CDD" id="cd17352">
    <property type="entry name" value="MFS_MCT_SLC16"/>
    <property type="match status" value="1"/>
</dbReference>
<dbReference type="GO" id="GO:0022857">
    <property type="term" value="F:transmembrane transporter activity"/>
    <property type="evidence" value="ECO:0007669"/>
    <property type="project" value="InterPro"/>
</dbReference>
<feature type="transmembrane region" description="Helical" evidence="3">
    <location>
        <begin position="296"/>
        <end position="321"/>
    </location>
</feature>
<dbReference type="GO" id="GO:0016020">
    <property type="term" value="C:membrane"/>
    <property type="evidence" value="ECO:0007669"/>
    <property type="project" value="UniProtKB-SubCell"/>
</dbReference>
<evidence type="ECO:0000256" key="2">
    <source>
        <dbReference type="ARBA" id="ARBA00006727"/>
    </source>
</evidence>
<comment type="subcellular location">
    <subcellularLocation>
        <location evidence="1">Membrane</location>
        <topology evidence="1">Multi-pass membrane protein</topology>
    </subcellularLocation>
</comment>
<sequence length="482" mass="49780">MKAVDSTDQAKLANADDANTDVLKIMHESNAAGILLQSGVSVHESQETAAAIQTREPAAAELGAMEEDVGAAEAKIAVEDVNNAANTDGVDGGFDAWMVVVASFVVHFLSLGNLYCFGEYATRYEAEGVGSAAAVQSVGSLGTAGLVGFGFAAGLLAERVGLRVAILSGAALMAGGLLLASFATRVWQLLLTQGLLFGAGCAFVYFPSLASLAQWWSRRRGVATGLAASGAGLGGLVLAPVLNALLSLPSVGTAWTLRAVALLIAVAIPATLPFVKQRVPSAKSAVPWSQLRNTRFLLLLGAVFFATAPNFIPAFFLPSYASDVVNLDSTDGAALVSIFNAASFFGRIAVGYAADVFIGKANAFLLCTLITSLSILIIWSLAHSFGALIIFAAICGFFSGAYFVVIPVIVGEMFGFEKVASLTGLTLTFSAIGYLGGPPLAGAIRDSSGYIAVCIFAGTLTFISALFCLAVRLSISKSLWKA</sequence>
<name>A0AAD5SWM4_9FUNG</name>
<feature type="transmembrane region" description="Helical" evidence="3">
    <location>
        <begin position="164"/>
        <end position="183"/>
    </location>
</feature>
<evidence type="ECO:0000256" key="3">
    <source>
        <dbReference type="SAM" id="Phobius"/>
    </source>
</evidence>
<dbReference type="Proteomes" id="UP001211907">
    <property type="component" value="Unassembled WGS sequence"/>
</dbReference>
<feature type="transmembrane region" description="Helical" evidence="3">
    <location>
        <begin position="135"/>
        <end position="157"/>
    </location>
</feature>
<feature type="transmembrane region" description="Helical" evidence="3">
    <location>
        <begin position="222"/>
        <end position="242"/>
    </location>
</feature>
<keyword evidence="6" id="KW-1185">Reference proteome</keyword>
<dbReference type="EMBL" id="JADGJH010001878">
    <property type="protein sequence ID" value="KAJ3108034.1"/>
    <property type="molecule type" value="Genomic_DNA"/>
</dbReference>
<dbReference type="PANTHER" id="PTHR11360:SF284">
    <property type="entry name" value="EG:103B4.3 PROTEIN-RELATED"/>
    <property type="match status" value="1"/>
</dbReference>
<dbReference type="InterPro" id="IPR036259">
    <property type="entry name" value="MFS_trans_sf"/>
</dbReference>
<feature type="transmembrane region" description="Helical" evidence="3">
    <location>
        <begin position="333"/>
        <end position="354"/>
    </location>
</feature>
<evidence type="ECO:0000313" key="5">
    <source>
        <dbReference type="EMBL" id="KAJ3108034.1"/>
    </source>
</evidence>
<dbReference type="PROSITE" id="PS50850">
    <property type="entry name" value="MFS"/>
    <property type="match status" value="1"/>
</dbReference>
<feature type="non-terminal residue" evidence="5">
    <location>
        <position position="482"/>
    </location>
</feature>
<protein>
    <recommendedName>
        <fullName evidence="4">Major facilitator superfamily (MFS) profile domain-containing protein</fullName>
    </recommendedName>
</protein>
<feature type="transmembrane region" description="Helical" evidence="3">
    <location>
        <begin position="388"/>
        <end position="410"/>
    </location>
</feature>
<dbReference type="PANTHER" id="PTHR11360">
    <property type="entry name" value="MONOCARBOXYLATE TRANSPORTER"/>
    <property type="match status" value="1"/>
</dbReference>
<comment type="caution">
    <text evidence="5">The sequence shown here is derived from an EMBL/GenBank/DDBJ whole genome shotgun (WGS) entry which is preliminary data.</text>
</comment>
<gene>
    <name evidence="5" type="ORF">HK100_003490</name>
</gene>
<feature type="transmembrane region" description="Helical" evidence="3">
    <location>
        <begin position="361"/>
        <end position="382"/>
    </location>
</feature>
<dbReference type="AlphaFoldDB" id="A0AAD5SWM4"/>
<keyword evidence="3" id="KW-1133">Transmembrane helix</keyword>
<dbReference type="Pfam" id="PF07690">
    <property type="entry name" value="MFS_1"/>
    <property type="match status" value="1"/>
</dbReference>
<dbReference type="SUPFAM" id="SSF103473">
    <property type="entry name" value="MFS general substrate transporter"/>
    <property type="match status" value="1"/>
</dbReference>
<comment type="similarity">
    <text evidence="2">Belongs to the major facilitator superfamily. Monocarboxylate porter (TC 2.A.1.13) family.</text>
</comment>
<feature type="domain" description="Major facilitator superfamily (MFS) profile" evidence="4">
    <location>
        <begin position="96"/>
        <end position="476"/>
    </location>
</feature>
<feature type="transmembrane region" description="Helical" evidence="3">
    <location>
        <begin position="419"/>
        <end position="437"/>
    </location>
</feature>
<evidence type="ECO:0000259" key="4">
    <source>
        <dbReference type="PROSITE" id="PS50850"/>
    </source>
</evidence>
<reference evidence="5" key="1">
    <citation type="submission" date="2020-05" db="EMBL/GenBank/DDBJ databases">
        <title>Phylogenomic resolution of chytrid fungi.</title>
        <authorList>
            <person name="Stajich J.E."/>
            <person name="Amses K."/>
            <person name="Simmons R."/>
            <person name="Seto K."/>
            <person name="Myers J."/>
            <person name="Bonds A."/>
            <person name="Quandt C.A."/>
            <person name="Barry K."/>
            <person name="Liu P."/>
            <person name="Grigoriev I."/>
            <person name="Longcore J.E."/>
            <person name="James T.Y."/>
        </authorList>
    </citation>
    <scope>NUCLEOTIDE SEQUENCE</scope>
    <source>
        <strain evidence="5">JEL0513</strain>
    </source>
</reference>
<keyword evidence="3" id="KW-0812">Transmembrane</keyword>
<proteinExistence type="inferred from homology"/>
<organism evidence="5 6">
    <name type="scientific">Physocladia obscura</name>
    <dbReference type="NCBI Taxonomy" id="109957"/>
    <lineage>
        <taxon>Eukaryota</taxon>
        <taxon>Fungi</taxon>
        <taxon>Fungi incertae sedis</taxon>
        <taxon>Chytridiomycota</taxon>
        <taxon>Chytridiomycota incertae sedis</taxon>
        <taxon>Chytridiomycetes</taxon>
        <taxon>Chytridiales</taxon>
        <taxon>Chytriomycetaceae</taxon>
        <taxon>Physocladia</taxon>
    </lineage>
</organism>
<feature type="transmembrane region" description="Helical" evidence="3">
    <location>
        <begin position="254"/>
        <end position="275"/>
    </location>
</feature>
<feature type="transmembrane region" description="Helical" evidence="3">
    <location>
        <begin position="189"/>
        <end position="210"/>
    </location>
</feature>
<evidence type="ECO:0000313" key="6">
    <source>
        <dbReference type="Proteomes" id="UP001211907"/>
    </source>
</evidence>
<feature type="transmembrane region" description="Helical" evidence="3">
    <location>
        <begin position="96"/>
        <end position="115"/>
    </location>
</feature>
<dbReference type="InterPro" id="IPR011701">
    <property type="entry name" value="MFS"/>
</dbReference>